<evidence type="ECO:0000256" key="10">
    <source>
        <dbReference type="SAM" id="Phobius"/>
    </source>
</evidence>
<feature type="transmembrane region" description="Helical" evidence="10">
    <location>
        <begin position="522"/>
        <end position="544"/>
    </location>
</feature>
<feature type="transmembrane region" description="Helical" evidence="10">
    <location>
        <begin position="173"/>
        <end position="195"/>
    </location>
</feature>
<feature type="transmembrane region" description="Helical" evidence="10">
    <location>
        <begin position="102"/>
        <end position="131"/>
    </location>
</feature>
<dbReference type="Gene3D" id="1.20.1250.20">
    <property type="entry name" value="MFS general substrate transporter like domains"/>
    <property type="match status" value="1"/>
</dbReference>
<dbReference type="AlphaFoldDB" id="A0A059CVS9"/>
<dbReference type="Pfam" id="PF00083">
    <property type="entry name" value="Sugar_tr"/>
    <property type="match status" value="1"/>
</dbReference>
<dbReference type="Gramene" id="KCW82442">
    <property type="protein sequence ID" value="KCW82442"/>
    <property type="gene ID" value="EUGRSUZ_C03840"/>
</dbReference>
<evidence type="ECO:0000256" key="2">
    <source>
        <dbReference type="ARBA" id="ARBA00010992"/>
    </source>
</evidence>
<feature type="transmembrane region" description="Helical" evidence="10">
    <location>
        <begin position="201"/>
        <end position="224"/>
    </location>
</feature>
<dbReference type="NCBIfam" id="TIGR00879">
    <property type="entry name" value="SP"/>
    <property type="match status" value="1"/>
</dbReference>
<sequence length="576" mass="62189">MHARIFGALILTAFLFFFPISAFMQSGSRLSTYISPQPPNIPNSLSLLTSLSLVLSLFLSLAVSFILLCGTESEYKLAEMDDPKAPTFAVSGPKKEPRANKYVLLCAVMASTNSILLGYDIGVMSGAVIFIRENLKISYVQEQFLVGILNVCSLVGSLASGKTSDLIGRRYTIVLAASTFLIGALLMGFAPSYAFLMAGRVVAGVGVGYSLMIAPLYTAEIAPASVRGMLTSLPEFFIVAGILLGYICNYALAGLPEGLNWRIMLGLAAFPAIGLGSSIIFMPESPRWLVMKGRIEEAKRVLVKTSSDEGEAESRLQEITQAAQDDADLAASKGWTGQGVWREFLRPSPGLRRILITAIGINFFMQASGNDAVIYYTPEVFRAAGIHNKKKLFGINVIMGCSKAAFVMVSALFLDRFGRRPLLLLGSVGMAFSLAALGVGSKFLDHSSGSKPLWAIVVSIVAVCADVSFFSIGLGPITWVYSSEVFPLRLRAQGTALAISVNRLMSGAVSMSFLSISHRITFAGMFFVLCGVMVLGSLFFYFFLPETKGRTLEEIGALFEDKREGDDTKAKEMTRL</sequence>
<dbReference type="InParanoid" id="A0A059CVS9"/>
<feature type="transmembrane region" description="Helical" evidence="10">
    <location>
        <begin position="453"/>
        <end position="482"/>
    </location>
</feature>
<dbReference type="PROSITE" id="PS00217">
    <property type="entry name" value="SUGAR_TRANSPORT_2"/>
    <property type="match status" value="1"/>
</dbReference>
<comment type="similarity">
    <text evidence="2 9">Belongs to the major facilitator superfamily. Sugar transporter (TC 2.A.1.1) family.</text>
</comment>
<dbReference type="InterPro" id="IPR005828">
    <property type="entry name" value="MFS_sugar_transport-like"/>
</dbReference>
<dbReference type="InterPro" id="IPR005829">
    <property type="entry name" value="Sugar_transporter_CS"/>
</dbReference>
<evidence type="ECO:0000256" key="7">
    <source>
        <dbReference type="ARBA" id="ARBA00022989"/>
    </source>
</evidence>
<dbReference type="GO" id="GO:0015144">
    <property type="term" value="F:carbohydrate transmembrane transporter activity"/>
    <property type="evidence" value="ECO:0007669"/>
    <property type="project" value="InterPro"/>
</dbReference>
<evidence type="ECO:0000256" key="1">
    <source>
        <dbReference type="ARBA" id="ARBA00004141"/>
    </source>
</evidence>
<dbReference type="OMA" id="RRIQWRF"/>
<evidence type="ECO:0000256" key="8">
    <source>
        <dbReference type="ARBA" id="ARBA00023136"/>
    </source>
</evidence>
<organism evidence="12">
    <name type="scientific">Eucalyptus grandis</name>
    <name type="common">Flooded gum</name>
    <dbReference type="NCBI Taxonomy" id="71139"/>
    <lineage>
        <taxon>Eukaryota</taxon>
        <taxon>Viridiplantae</taxon>
        <taxon>Streptophyta</taxon>
        <taxon>Embryophyta</taxon>
        <taxon>Tracheophyta</taxon>
        <taxon>Spermatophyta</taxon>
        <taxon>Magnoliopsida</taxon>
        <taxon>eudicotyledons</taxon>
        <taxon>Gunneridae</taxon>
        <taxon>Pentapetalae</taxon>
        <taxon>rosids</taxon>
        <taxon>malvids</taxon>
        <taxon>Myrtales</taxon>
        <taxon>Myrtaceae</taxon>
        <taxon>Myrtoideae</taxon>
        <taxon>Eucalypteae</taxon>
        <taxon>Eucalyptus</taxon>
    </lineage>
</organism>
<evidence type="ECO:0000313" key="12">
    <source>
        <dbReference type="EMBL" id="KCW82442.1"/>
    </source>
</evidence>
<name>A0A059CVS9_EUCGR</name>
<accession>A0A059CVS9</accession>
<dbReference type="FunFam" id="1.20.1250.20:FF:000025">
    <property type="entry name" value="probable polyol transporter 4"/>
    <property type="match status" value="1"/>
</dbReference>
<feature type="transmembrane region" description="Helical" evidence="10">
    <location>
        <begin position="46"/>
        <end position="70"/>
    </location>
</feature>
<dbReference type="InterPro" id="IPR020846">
    <property type="entry name" value="MFS_dom"/>
</dbReference>
<evidence type="ECO:0000256" key="9">
    <source>
        <dbReference type="RuleBase" id="RU003346"/>
    </source>
</evidence>
<feature type="transmembrane region" description="Helical" evidence="10">
    <location>
        <begin position="392"/>
        <end position="414"/>
    </location>
</feature>
<evidence type="ECO:0000256" key="6">
    <source>
        <dbReference type="ARBA" id="ARBA00022847"/>
    </source>
</evidence>
<feature type="transmembrane region" description="Helical" evidence="10">
    <location>
        <begin position="421"/>
        <end position="441"/>
    </location>
</feature>
<dbReference type="EMBL" id="KK198755">
    <property type="protein sequence ID" value="KCW82442.1"/>
    <property type="molecule type" value="Genomic_DNA"/>
</dbReference>
<keyword evidence="5 10" id="KW-0812">Transmembrane</keyword>
<evidence type="ECO:0000256" key="4">
    <source>
        <dbReference type="ARBA" id="ARBA00022597"/>
    </source>
</evidence>
<dbReference type="eggNOG" id="KOG0254">
    <property type="taxonomic scope" value="Eukaryota"/>
</dbReference>
<feature type="transmembrane region" description="Helical" evidence="10">
    <location>
        <begin position="261"/>
        <end position="282"/>
    </location>
</feature>
<proteinExistence type="inferred from homology"/>
<dbReference type="PRINTS" id="PR00171">
    <property type="entry name" value="SUGRTRNSPORT"/>
</dbReference>
<dbReference type="PROSITE" id="PS00216">
    <property type="entry name" value="SUGAR_TRANSPORT_1"/>
    <property type="match status" value="2"/>
</dbReference>
<feature type="transmembrane region" description="Helical" evidence="10">
    <location>
        <begin position="143"/>
        <end position="161"/>
    </location>
</feature>
<keyword evidence="8 10" id="KW-0472">Membrane</keyword>
<comment type="subcellular location">
    <subcellularLocation>
        <location evidence="1">Membrane</location>
        <topology evidence="1">Multi-pass membrane protein</topology>
    </subcellularLocation>
</comment>
<dbReference type="InterPro" id="IPR036259">
    <property type="entry name" value="MFS_trans_sf"/>
</dbReference>
<dbReference type="PROSITE" id="PS50850">
    <property type="entry name" value="MFS"/>
    <property type="match status" value="1"/>
</dbReference>
<evidence type="ECO:0000259" key="11">
    <source>
        <dbReference type="PROSITE" id="PS50850"/>
    </source>
</evidence>
<gene>
    <name evidence="12" type="ORF">EUGRSUZ_C03840</name>
</gene>
<keyword evidence="4" id="KW-0762">Sugar transport</keyword>
<keyword evidence="7 10" id="KW-1133">Transmembrane helix</keyword>
<dbReference type="SUPFAM" id="SSF103473">
    <property type="entry name" value="MFS general substrate transporter"/>
    <property type="match status" value="1"/>
</dbReference>
<dbReference type="GO" id="GO:0015293">
    <property type="term" value="F:symporter activity"/>
    <property type="evidence" value="ECO:0007669"/>
    <property type="project" value="UniProtKB-KW"/>
</dbReference>
<protein>
    <recommendedName>
        <fullName evidence="11">Major facilitator superfamily (MFS) profile domain-containing protein</fullName>
    </recommendedName>
</protein>
<dbReference type="InterPro" id="IPR003663">
    <property type="entry name" value="Sugar/inositol_transpt"/>
</dbReference>
<dbReference type="InterPro" id="IPR045262">
    <property type="entry name" value="STP/PLT_plant"/>
</dbReference>
<evidence type="ECO:0000256" key="3">
    <source>
        <dbReference type="ARBA" id="ARBA00022448"/>
    </source>
</evidence>
<reference evidence="12" key="1">
    <citation type="submission" date="2013-07" db="EMBL/GenBank/DDBJ databases">
        <title>The genome of Eucalyptus grandis.</title>
        <authorList>
            <person name="Schmutz J."/>
            <person name="Hayes R."/>
            <person name="Myburg A."/>
            <person name="Tuskan G."/>
            <person name="Grattapaglia D."/>
            <person name="Rokhsar D.S."/>
        </authorList>
    </citation>
    <scope>NUCLEOTIDE SEQUENCE</scope>
    <source>
        <tissue evidence="12">Leaf extractions</tissue>
    </source>
</reference>
<evidence type="ECO:0000256" key="5">
    <source>
        <dbReference type="ARBA" id="ARBA00022692"/>
    </source>
</evidence>
<keyword evidence="3 9" id="KW-0813">Transport</keyword>
<dbReference type="GO" id="GO:0016020">
    <property type="term" value="C:membrane"/>
    <property type="evidence" value="ECO:0007669"/>
    <property type="project" value="UniProtKB-SubCell"/>
</dbReference>
<feature type="transmembrane region" description="Helical" evidence="10">
    <location>
        <begin position="236"/>
        <end position="255"/>
    </location>
</feature>
<feature type="domain" description="Major facilitator superfamily (MFS) profile" evidence="11">
    <location>
        <begin position="106"/>
        <end position="548"/>
    </location>
</feature>
<dbReference type="PANTHER" id="PTHR23500:SF429">
    <property type="entry name" value="MAJOR FACILITATOR SUPERFAMILY (MFS) PROFILE DOMAIN-CONTAINING PROTEIN"/>
    <property type="match status" value="1"/>
</dbReference>
<keyword evidence="6" id="KW-0769">Symport</keyword>
<dbReference type="PANTHER" id="PTHR23500">
    <property type="entry name" value="SOLUTE CARRIER FAMILY 2, FACILITATED GLUCOSE TRANSPORTER"/>
    <property type="match status" value="1"/>
</dbReference>